<dbReference type="Gene3D" id="1.25.40.10">
    <property type="entry name" value="Tetratricopeptide repeat domain"/>
    <property type="match status" value="1"/>
</dbReference>
<accession>A0A3B1CRY5</accession>
<keyword evidence="1" id="KW-0677">Repeat</keyword>
<dbReference type="InterPro" id="IPR011990">
    <property type="entry name" value="TPR-like_helical_dom_sf"/>
</dbReference>
<protein>
    <submittedName>
        <fullName evidence="3">Uncharacterized protein</fullName>
    </submittedName>
</protein>
<dbReference type="EMBL" id="UOGD01000353">
    <property type="protein sequence ID" value="VAX26654.1"/>
    <property type="molecule type" value="Genomic_DNA"/>
</dbReference>
<proteinExistence type="predicted"/>
<dbReference type="PROSITE" id="PS50293">
    <property type="entry name" value="TPR_REGION"/>
    <property type="match status" value="1"/>
</dbReference>
<name>A0A3B1CRY5_9ZZZZ</name>
<dbReference type="InterPro" id="IPR019734">
    <property type="entry name" value="TPR_rpt"/>
</dbReference>
<dbReference type="AlphaFoldDB" id="A0A3B1CRY5"/>
<reference evidence="3" key="1">
    <citation type="submission" date="2018-06" db="EMBL/GenBank/DDBJ databases">
        <authorList>
            <person name="Zhirakovskaya E."/>
        </authorList>
    </citation>
    <scope>NUCLEOTIDE SEQUENCE</scope>
</reference>
<dbReference type="PANTHER" id="PTHR44943">
    <property type="entry name" value="CELLULOSE SYNTHASE OPERON PROTEIN C"/>
    <property type="match status" value="1"/>
</dbReference>
<dbReference type="SMART" id="SM00028">
    <property type="entry name" value="TPR"/>
    <property type="match status" value="4"/>
</dbReference>
<gene>
    <name evidence="3" type="ORF">MNBD_IGNAVI01-616</name>
</gene>
<keyword evidence="2" id="KW-0802">TPR repeat</keyword>
<dbReference type="Pfam" id="PF00515">
    <property type="entry name" value="TPR_1"/>
    <property type="match status" value="1"/>
</dbReference>
<dbReference type="PANTHER" id="PTHR44943:SF8">
    <property type="entry name" value="TPR REPEAT-CONTAINING PROTEIN MJ0263"/>
    <property type="match status" value="1"/>
</dbReference>
<dbReference type="PROSITE" id="PS50005">
    <property type="entry name" value="TPR"/>
    <property type="match status" value="2"/>
</dbReference>
<evidence type="ECO:0000256" key="2">
    <source>
        <dbReference type="ARBA" id="ARBA00022803"/>
    </source>
</evidence>
<dbReference type="SUPFAM" id="SSF48452">
    <property type="entry name" value="TPR-like"/>
    <property type="match status" value="2"/>
</dbReference>
<organism evidence="3">
    <name type="scientific">hydrothermal vent metagenome</name>
    <dbReference type="NCBI Taxonomy" id="652676"/>
    <lineage>
        <taxon>unclassified sequences</taxon>
        <taxon>metagenomes</taxon>
        <taxon>ecological metagenomes</taxon>
    </lineage>
</organism>
<evidence type="ECO:0000313" key="3">
    <source>
        <dbReference type="EMBL" id="VAX26654.1"/>
    </source>
</evidence>
<dbReference type="InterPro" id="IPR051685">
    <property type="entry name" value="Ycf3/AcsC/BcsC/TPR_MFPF"/>
</dbReference>
<evidence type="ECO:0000256" key="1">
    <source>
        <dbReference type="ARBA" id="ARBA00022737"/>
    </source>
</evidence>
<sequence length="291" mass="33783">MGITEQLHIESNFKKASTFVSEGNLLAAIQIYKKLLHKKDAERVATIKLADIYDQLGNGKAAVNLFYSYLENNGTDEEVVRLVGFYMLRNSMFKEAFKFVDKFQHISDENMEYIRSLLYFHTKQFEIAHINFKNYLSKYSSSEFIPNVYLYLAKTHMIFAEYDDALVSVKRSIEYSPQISEAYKIEAEIYYHKEMYYHAGESIRKAVKMDPTIIAWKHLQIRILLMLGELSKAEMNLEGVIDNTHKSAELLTLLGHSYLKQDKVESAKNYFEKALKINPEYAEAINGLKLC</sequence>